<dbReference type="InterPro" id="IPR036477">
    <property type="entry name" value="Formyl_transf_N_sf"/>
</dbReference>
<evidence type="ECO:0000259" key="2">
    <source>
        <dbReference type="Pfam" id="PF00551"/>
    </source>
</evidence>
<gene>
    <name evidence="3" type="primary">MTFMT</name>
    <name evidence="3" type="ORF">g.3816</name>
</gene>
<name>A0A6G1SHN9_9ACAR</name>
<organism evidence="3">
    <name type="scientific">Aceria tosichella</name>
    <name type="common">wheat curl mite</name>
    <dbReference type="NCBI Taxonomy" id="561515"/>
    <lineage>
        <taxon>Eukaryota</taxon>
        <taxon>Metazoa</taxon>
        <taxon>Ecdysozoa</taxon>
        <taxon>Arthropoda</taxon>
        <taxon>Chelicerata</taxon>
        <taxon>Arachnida</taxon>
        <taxon>Acari</taxon>
        <taxon>Acariformes</taxon>
        <taxon>Trombidiformes</taxon>
        <taxon>Prostigmata</taxon>
        <taxon>Eupodina</taxon>
        <taxon>Eriophyoidea</taxon>
        <taxon>Eriophyidae</taxon>
        <taxon>Eriophyinae</taxon>
        <taxon>Aceriini</taxon>
        <taxon>Aceria</taxon>
    </lineage>
</organism>
<dbReference type="InterPro" id="IPR041711">
    <property type="entry name" value="Met-tRNA-FMT_N"/>
</dbReference>
<dbReference type="PANTHER" id="PTHR11138">
    <property type="entry name" value="METHIONYL-TRNA FORMYLTRANSFERASE"/>
    <property type="match status" value="1"/>
</dbReference>
<reference evidence="3" key="1">
    <citation type="submission" date="2018-10" db="EMBL/GenBank/DDBJ databases">
        <title>Transcriptome assembly of Aceria tosichella (Wheat curl mite) Type 2.</title>
        <authorList>
            <person name="Scully E.D."/>
            <person name="Geib S.M."/>
            <person name="Palmer N.A."/>
            <person name="Gupta A.K."/>
            <person name="Sarath G."/>
            <person name="Tatineni S."/>
        </authorList>
    </citation>
    <scope>NUCLEOTIDE SEQUENCE</scope>
    <source>
        <strain evidence="3">LincolnNE</strain>
    </source>
</reference>
<dbReference type="Gene3D" id="3.40.50.12230">
    <property type="match status" value="1"/>
</dbReference>
<evidence type="ECO:0000256" key="1">
    <source>
        <dbReference type="ARBA" id="ARBA00012261"/>
    </source>
</evidence>
<dbReference type="AlphaFoldDB" id="A0A6G1SHN9"/>
<feature type="domain" description="Formyl transferase N-terminal" evidence="2">
    <location>
        <begin position="58"/>
        <end position="165"/>
    </location>
</feature>
<dbReference type="InterPro" id="IPR002376">
    <property type="entry name" value="Formyl_transf_N"/>
</dbReference>
<evidence type="ECO:0000313" key="3">
    <source>
        <dbReference type="EMBL" id="MDE49430.1"/>
    </source>
</evidence>
<protein>
    <recommendedName>
        <fullName evidence="1">methionyl-tRNA formyltransferase</fullName>
        <ecNumber evidence="1">2.1.2.9</ecNumber>
    </recommendedName>
</protein>
<dbReference type="CDD" id="cd08646">
    <property type="entry name" value="FMT_core_Met-tRNA-FMT_N"/>
    <property type="match status" value="1"/>
</dbReference>
<proteinExistence type="predicted"/>
<dbReference type="SUPFAM" id="SSF53328">
    <property type="entry name" value="Formyltransferase"/>
    <property type="match status" value="1"/>
</dbReference>
<dbReference type="EMBL" id="GGYP01004659">
    <property type="protein sequence ID" value="MDE49430.1"/>
    <property type="molecule type" value="Transcribed_RNA"/>
</dbReference>
<sequence>MKIDKFSLLFFGSDIFSVRILNYLLDKQLCHIQVVTKAHTVLDKFSASRQLQRNAWRDGLEDVDSDAFNIGLVASFGSIIDEETVRRFKYGLFNVHPSMLPQYRGSTPIQAAIFDDRKETGCTIMRIPPIPKFDIGDIILQERLAIRDREYAVDLRDRLADLGARMTEKFLLNYDTCLKSSRPQGEQNKSLAKKLKLEQGHLKFKSHSRDLIDRKVRAYTGFIDLYMTCLGGLLVRLEEMVEPEKVDAFDLDRLASEALNCDKIEMKIDGTDIELLAGVMYFHKIRRLLCIRSADRQWLAFRWATPDRKPRMSAADFYNGYLSKLPQESRLTDV</sequence>
<dbReference type="EC" id="2.1.2.9" evidence="1"/>
<dbReference type="GO" id="GO:0005739">
    <property type="term" value="C:mitochondrion"/>
    <property type="evidence" value="ECO:0007669"/>
    <property type="project" value="TreeGrafter"/>
</dbReference>
<dbReference type="GO" id="GO:0004479">
    <property type="term" value="F:methionyl-tRNA formyltransferase activity"/>
    <property type="evidence" value="ECO:0007669"/>
    <property type="project" value="UniProtKB-EC"/>
</dbReference>
<dbReference type="PANTHER" id="PTHR11138:SF5">
    <property type="entry name" value="METHIONYL-TRNA FORMYLTRANSFERASE, MITOCHONDRIAL"/>
    <property type="match status" value="1"/>
</dbReference>
<dbReference type="Pfam" id="PF00551">
    <property type="entry name" value="Formyl_trans_N"/>
    <property type="match status" value="1"/>
</dbReference>
<keyword evidence="3" id="KW-0808">Transferase</keyword>
<accession>A0A6G1SHN9</accession>